<dbReference type="InterPro" id="IPR023299">
    <property type="entry name" value="ATPase_P-typ_cyto_dom_N"/>
</dbReference>
<keyword evidence="3 12" id="KW-0812">Transmembrane</keyword>
<reference evidence="14 15" key="1">
    <citation type="journal article" date="2018" name="Nat. Biotechnol.">
        <title>A standardized bacterial taxonomy based on genome phylogeny substantially revises the tree of life.</title>
        <authorList>
            <person name="Parks D.H."/>
            <person name="Chuvochina M."/>
            <person name="Waite D.W."/>
            <person name="Rinke C."/>
            <person name="Skarshewski A."/>
            <person name="Chaumeil P.A."/>
            <person name="Hugenholtz P."/>
        </authorList>
    </citation>
    <scope>NUCLEOTIDE SEQUENCE [LARGE SCALE GENOMIC DNA]</scope>
    <source>
        <strain evidence="14">UBA8844</strain>
    </source>
</reference>
<dbReference type="GO" id="GO:0005507">
    <property type="term" value="F:copper ion binding"/>
    <property type="evidence" value="ECO:0007669"/>
    <property type="project" value="TreeGrafter"/>
</dbReference>
<keyword evidence="8 12" id="KW-1133">Transmembrane helix</keyword>
<dbReference type="InterPro" id="IPR023298">
    <property type="entry name" value="ATPase_P-typ_TM_dom_sf"/>
</dbReference>
<keyword evidence="4 12" id="KW-0479">Metal-binding</keyword>
<organism evidence="14 15">
    <name type="scientific">Gemmatimonas aurantiaca</name>
    <dbReference type="NCBI Taxonomy" id="173480"/>
    <lineage>
        <taxon>Bacteria</taxon>
        <taxon>Pseudomonadati</taxon>
        <taxon>Gemmatimonadota</taxon>
        <taxon>Gemmatimonadia</taxon>
        <taxon>Gemmatimonadales</taxon>
        <taxon>Gemmatimonadaceae</taxon>
        <taxon>Gemmatimonas</taxon>
    </lineage>
</organism>
<keyword evidence="5 12" id="KW-0547">Nucleotide-binding</keyword>
<dbReference type="PANTHER" id="PTHR43520">
    <property type="entry name" value="ATP7, ISOFORM B"/>
    <property type="match status" value="1"/>
</dbReference>
<dbReference type="Pfam" id="PF00702">
    <property type="entry name" value="Hydrolase"/>
    <property type="match status" value="1"/>
</dbReference>
<keyword evidence="9 12" id="KW-0472">Membrane</keyword>
<dbReference type="SUPFAM" id="SSF55008">
    <property type="entry name" value="HMA, heavy metal-associated domain"/>
    <property type="match status" value="1"/>
</dbReference>
<keyword evidence="6 12" id="KW-0067">ATP-binding</keyword>
<dbReference type="CDD" id="cd00371">
    <property type="entry name" value="HMA"/>
    <property type="match status" value="1"/>
</dbReference>
<dbReference type="PRINTS" id="PR00943">
    <property type="entry name" value="CUATPASE"/>
</dbReference>
<sequence length="787" mass="82288">METVRIPVSGMTCAACSSRVQRALQKQPGVADANVNLMMKSATVTFDPAAVSPESLIATIEDTGYGASLANPDQTAFEEQEARDRAQNDEYHELRRKAVVSGVIGVIAMIVSMPLMSMLAGEDHAHGAQSSGAVVVDPFMRWSMDTLDPVLRSVMPWLYTVPASVLTGGLLVATLVVMVWAGRHFYTRAWAAARHGAADMNTLVSVGTLAAFGYSLVATFSPAFFTTRGVAPDVYYEAVIIIIALILTGNMFEARAKQRTSAALRALVDLQPQTARVLRFDAEVDAPVDTIEAGEVIIVRPGERIPVDGQITQGESAVDESMLTGESLPVAKQVGDRVIGGTINRTGAFRYSATTLGANSVLAQIVKLMRDAQGSRAPIQRLADQISAVFVPVVIGLAALTFGIWYFAADQAPLVRAFASAVAVLIIACPCAMGLAVPTAVMVASGKGAQLGVLIKGGEALQRAGDITTVVLDKTGTITQGAPTVTDFLVAPALAIDADVLLQRVASVEHASEHPLAESIVQHAQAKGLTLGTPESFASVTGRGVQGVVDDAAMAVGNAAFMHDWGISVDALEADAVRLAGEGRTPMYIAMDGALAGLVAVADPIRDSSPRAIADLHALGLTVVMLTGDNERTAQAIARAAGVDRVVAGVMPDGKVREVQRLQDEGAVVAMVGDGINDAPALAQADVGMAIGSGTDIAVEAGDVVLMRGDLQGVVRAIALSRRTMRTMKQNLFWAFIYNVIGIPIAAGVLYPAFGLQLSPILASAAMAFSSVSVVANSLRLRRVTFA</sequence>
<feature type="domain" description="HMA" evidence="13">
    <location>
        <begin position="2"/>
        <end position="68"/>
    </location>
</feature>
<dbReference type="InterPro" id="IPR017969">
    <property type="entry name" value="Heavy-metal-associated_CS"/>
</dbReference>
<evidence type="ECO:0000256" key="4">
    <source>
        <dbReference type="ARBA" id="ARBA00022723"/>
    </source>
</evidence>
<feature type="transmembrane region" description="Helical" evidence="12">
    <location>
        <begin position="234"/>
        <end position="252"/>
    </location>
</feature>
<comment type="similarity">
    <text evidence="2 12">Belongs to the cation transport ATPase (P-type) (TC 3.A.3) family. Type IB subfamily.</text>
</comment>
<dbReference type="Gene3D" id="3.40.1110.10">
    <property type="entry name" value="Calcium-transporting ATPase, cytoplasmic domain N"/>
    <property type="match status" value="1"/>
</dbReference>
<dbReference type="InterPro" id="IPR001757">
    <property type="entry name" value="P_typ_ATPase"/>
</dbReference>
<dbReference type="GO" id="GO:0043682">
    <property type="term" value="F:P-type divalent copper transporter activity"/>
    <property type="evidence" value="ECO:0007669"/>
    <property type="project" value="UniProtKB-EC"/>
</dbReference>
<gene>
    <name evidence="14" type="ORF">DGD08_12650</name>
</gene>
<dbReference type="GO" id="GO:0016887">
    <property type="term" value="F:ATP hydrolysis activity"/>
    <property type="evidence" value="ECO:0007669"/>
    <property type="project" value="InterPro"/>
</dbReference>
<dbReference type="NCBIfam" id="TIGR01525">
    <property type="entry name" value="ATPase-IB_hvy"/>
    <property type="match status" value="1"/>
</dbReference>
<dbReference type="FunFam" id="3.30.70.100:FF:000005">
    <property type="entry name" value="Copper-exporting P-type ATPase A"/>
    <property type="match status" value="1"/>
</dbReference>
<accession>A0A3D4VAA1</accession>
<evidence type="ECO:0000256" key="5">
    <source>
        <dbReference type="ARBA" id="ARBA00022741"/>
    </source>
</evidence>
<dbReference type="GO" id="GO:0005886">
    <property type="term" value="C:plasma membrane"/>
    <property type="evidence" value="ECO:0007669"/>
    <property type="project" value="UniProtKB-SubCell"/>
</dbReference>
<feature type="transmembrane region" description="Helical" evidence="12">
    <location>
        <begin position="157"/>
        <end position="181"/>
    </location>
</feature>
<evidence type="ECO:0000256" key="1">
    <source>
        <dbReference type="ARBA" id="ARBA00004127"/>
    </source>
</evidence>
<feature type="transmembrane region" description="Helical" evidence="12">
    <location>
        <begin position="760"/>
        <end position="779"/>
    </location>
</feature>
<dbReference type="Proteomes" id="UP000264071">
    <property type="component" value="Unassembled WGS sequence"/>
</dbReference>
<dbReference type="Pfam" id="PF00403">
    <property type="entry name" value="HMA"/>
    <property type="match status" value="1"/>
</dbReference>
<evidence type="ECO:0000256" key="7">
    <source>
        <dbReference type="ARBA" id="ARBA00022967"/>
    </source>
</evidence>
<dbReference type="Gene3D" id="2.70.150.10">
    <property type="entry name" value="Calcium-transporting ATPase, cytoplasmic transduction domain A"/>
    <property type="match status" value="1"/>
</dbReference>
<dbReference type="InterPro" id="IPR006121">
    <property type="entry name" value="HMA_dom"/>
</dbReference>
<dbReference type="FunFam" id="2.70.150.10:FF:000002">
    <property type="entry name" value="Copper-transporting ATPase 1, putative"/>
    <property type="match status" value="1"/>
</dbReference>
<dbReference type="InterPro" id="IPR023214">
    <property type="entry name" value="HAD_sf"/>
</dbReference>
<evidence type="ECO:0000256" key="9">
    <source>
        <dbReference type="ARBA" id="ARBA00023136"/>
    </source>
</evidence>
<evidence type="ECO:0000256" key="12">
    <source>
        <dbReference type="RuleBase" id="RU362081"/>
    </source>
</evidence>
<comment type="caution">
    <text evidence="14">The sequence shown here is derived from an EMBL/GenBank/DDBJ whole genome shotgun (WGS) entry which is preliminary data.</text>
</comment>
<protein>
    <recommendedName>
        <fullName evidence="10">P-type Cu(2+) transporter</fullName>
        <ecNumber evidence="10">7.2.2.9</ecNumber>
    </recommendedName>
</protein>
<dbReference type="Pfam" id="PF00122">
    <property type="entry name" value="E1-E2_ATPase"/>
    <property type="match status" value="1"/>
</dbReference>
<dbReference type="SFLD" id="SFLDS00003">
    <property type="entry name" value="Haloacid_Dehalogenase"/>
    <property type="match status" value="1"/>
</dbReference>
<dbReference type="EC" id="7.2.2.9" evidence="10"/>
<dbReference type="PRINTS" id="PR00119">
    <property type="entry name" value="CATATPASE"/>
</dbReference>
<dbReference type="PROSITE" id="PS00154">
    <property type="entry name" value="ATPASE_E1_E2"/>
    <property type="match status" value="1"/>
</dbReference>
<feature type="transmembrane region" description="Helical" evidence="12">
    <location>
        <begin position="386"/>
        <end position="408"/>
    </location>
</feature>
<dbReference type="AlphaFoldDB" id="A0A3D4VAA1"/>
<name>A0A3D4VAA1_9BACT</name>
<dbReference type="Gene3D" id="3.30.70.100">
    <property type="match status" value="1"/>
</dbReference>
<dbReference type="InterPro" id="IPR036412">
    <property type="entry name" value="HAD-like_sf"/>
</dbReference>
<dbReference type="GO" id="GO:0012505">
    <property type="term" value="C:endomembrane system"/>
    <property type="evidence" value="ECO:0007669"/>
    <property type="project" value="UniProtKB-SubCell"/>
</dbReference>
<dbReference type="InterPro" id="IPR059000">
    <property type="entry name" value="ATPase_P-type_domA"/>
</dbReference>
<evidence type="ECO:0000256" key="10">
    <source>
        <dbReference type="ARBA" id="ARBA00038904"/>
    </source>
</evidence>
<feature type="transmembrane region" description="Helical" evidence="12">
    <location>
        <begin position="202"/>
        <end position="222"/>
    </location>
</feature>
<dbReference type="NCBIfam" id="TIGR01494">
    <property type="entry name" value="ATPase_P-type"/>
    <property type="match status" value="1"/>
</dbReference>
<keyword evidence="12" id="KW-1003">Cell membrane</keyword>
<evidence type="ECO:0000256" key="11">
    <source>
        <dbReference type="ARBA" id="ARBA00047424"/>
    </source>
</evidence>
<dbReference type="NCBIfam" id="TIGR01511">
    <property type="entry name" value="ATPase-IB1_Cu"/>
    <property type="match status" value="1"/>
</dbReference>
<evidence type="ECO:0000256" key="3">
    <source>
        <dbReference type="ARBA" id="ARBA00022692"/>
    </source>
</evidence>
<feature type="transmembrane region" description="Helical" evidence="12">
    <location>
        <begin position="732"/>
        <end position="754"/>
    </location>
</feature>
<dbReference type="InterPro" id="IPR044492">
    <property type="entry name" value="P_typ_ATPase_HD_dom"/>
</dbReference>
<comment type="subcellular location">
    <subcellularLocation>
        <location evidence="12">Cell membrane</location>
    </subcellularLocation>
    <subcellularLocation>
        <location evidence="1">Endomembrane system</location>
        <topology evidence="1">Multi-pass membrane protein</topology>
    </subcellularLocation>
</comment>
<dbReference type="GO" id="GO:0005524">
    <property type="term" value="F:ATP binding"/>
    <property type="evidence" value="ECO:0007669"/>
    <property type="project" value="UniProtKB-UniRule"/>
</dbReference>
<proteinExistence type="inferred from homology"/>
<comment type="catalytic activity">
    <reaction evidence="11">
        <text>Cu(2+)(in) + ATP + H2O = Cu(2+)(out) + ADP + phosphate + H(+)</text>
        <dbReference type="Rhea" id="RHEA:10376"/>
        <dbReference type="ChEBI" id="CHEBI:15377"/>
        <dbReference type="ChEBI" id="CHEBI:15378"/>
        <dbReference type="ChEBI" id="CHEBI:29036"/>
        <dbReference type="ChEBI" id="CHEBI:30616"/>
        <dbReference type="ChEBI" id="CHEBI:43474"/>
        <dbReference type="ChEBI" id="CHEBI:456216"/>
        <dbReference type="EC" id="7.2.2.9"/>
    </reaction>
</comment>
<evidence type="ECO:0000313" key="14">
    <source>
        <dbReference type="EMBL" id="HCT58046.1"/>
    </source>
</evidence>
<dbReference type="SFLD" id="SFLDG00002">
    <property type="entry name" value="C1.7:_P-type_atpase_like"/>
    <property type="match status" value="1"/>
</dbReference>
<dbReference type="Gene3D" id="3.40.50.1000">
    <property type="entry name" value="HAD superfamily/HAD-like"/>
    <property type="match status" value="1"/>
</dbReference>
<feature type="transmembrane region" description="Helical" evidence="12">
    <location>
        <begin position="414"/>
        <end position="437"/>
    </location>
</feature>
<keyword evidence="7" id="KW-1278">Translocase</keyword>
<evidence type="ECO:0000259" key="13">
    <source>
        <dbReference type="PROSITE" id="PS50846"/>
    </source>
</evidence>
<dbReference type="InterPro" id="IPR018303">
    <property type="entry name" value="ATPase_P-typ_P_site"/>
</dbReference>
<dbReference type="SUPFAM" id="SSF81653">
    <property type="entry name" value="Calcium ATPase, transduction domain A"/>
    <property type="match status" value="1"/>
</dbReference>
<dbReference type="GO" id="GO:0055070">
    <property type="term" value="P:copper ion homeostasis"/>
    <property type="evidence" value="ECO:0007669"/>
    <property type="project" value="TreeGrafter"/>
</dbReference>
<dbReference type="OMA" id="WECFFDE"/>
<dbReference type="SUPFAM" id="SSF81665">
    <property type="entry name" value="Calcium ATPase, transmembrane domain M"/>
    <property type="match status" value="1"/>
</dbReference>
<dbReference type="SUPFAM" id="SSF56784">
    <property type="entry name" value="HAD-like"/>
    <property type="match status" value="1"/>
</dbReference>
<dbReference type="PANTHER" id="PTHR43520:SF8">
    <property type="entry name" value="P-TYPE CU(+) TRANSPORTER"/>
    <property type="match status" value="1"/>
</dbReference>
<evidence type="ECO:0000256" key="8">
    <source>
        <dbReference type="ARBA" id="ARBA00022989"/>
    </source>
</evidence>
<evidence type="ECO:0000256" key="6">
    <source>
        <dbReference type="ARBA" id="ARBA00022840"/>
    </source>
</evidence>
<feature type="transmembrane region" description="Helical" evidence="12">
    <location>
        <begin position="98"/>
        <end position="120"/>
    </location>
</feature>
<dbReference type="InterPro" id="IPR008250">
    <property type="entry name" value="ATPase_P-typ_transduc_dom_A_sf"/>
</dbReference>
<dbReference type="InterPro" id="IPR027256">
    <property type="entry name" value="P-typ_ATPase_IB"/>
</dbReference>
<evidence type="ECO:0000313" key="15">
    <source>
        <dbReference type="Proteomes" id="UP000264071"/>
    </source>
</evidence>
<dbReference type="PROSITE" id="PS01047">
    <property type="entry name" value="HMA_1"/>
    <property type="match status" value="1"/>
</dbReference>
<evidence type="ECO:0000256" key="2">
    <source>
        <dbReference type="ARBA" id="ARBA00006024"/>
    </source>
</evidence>
<dbReference type="InterPro" id="IPR036163">
    <property type="entry name" value="HMA_dom_sf"/>
</dbReference>
<dbReference type="SFLD" id="SFLDF00027">
    <property type="entry name" value="p-type_atpase"/>
    <property type="match status" value="1"/>
</dbReference>
<dbReference type="CDD" id="cd02094">
    <property type="entry name" value="P-type_ATPase_Cu-like"/>
    <property type="match status" value="1"/>
</dbReference>
<dbReference type="EMBL" id="DPIY01000010">
    <property type="protein sequence ID" value="HCT58046.1"/>
    <property type="molecule type" value="Genomic_DNA"/>
</dbReference>
<dbReference type="PROSITE" id="PS50846">
    <property type="entry name" value="HMA_2"/>
    <property type="match status" value="1"/>
</dbReference>